<dbReference type="CDD" id="cd00118">
    <property type="entry name" value="LysM"/>
    <property type="match status" value="1"/>
</dbReference>
<dbReference type="EMBL" id="JBBYHR010000001">
    <property type="protein sequence ID" value="MEL1242964.1"/>
    <property type="molecule type" value="Genomic_DNA"/>
</dbReference>
<proteinExistence type="predicted"/>
<dbReference type="InterPro" id="IPR036779">
    <property type="entry name" value="LysM_dom_sf"/>
</dbReference>
<keyword evidence="3" id="KW-1185">Reference proteome</keyword>
<name>A0ABU9HT33_9FLAO</name>
<gene>
    <name evidence="2" type="ORF">AAEO56_01710</name>
</gene>
<dbReference type="Proteomes" id="UP001464555">
    <property type="component" value="Unassembled WGS sequence"/>
</dbReference>
<evidence type="ECO:0000313" key="2">
    <source>
        <dbReference type="EMBL" id="MEL1242964.1"/>
    </source>
</evidence>
<dbReference type="Gene3D" id="3.10.350.10">
    <property type="entry name" value="LysM domain"/>
    <property type="match status" value="1"/>
</dbReference>
<dbReference type="RefSeq" id="WP_341695282.1">
    <property type="nucleotide sequence ID" value="NZ_JBBYHR010000001.1"/>
</dbReference>
<reference evidence="2 3" key="1">
    <citation type="submission" date="2024-04" db="EMBL/GenBank/DDBJ databases">
        <title>Flavobacterium sp. DGU11 16S ribosomal RNA gene Genome sequencing and assembly.</title>
        <authorList>
            <person name="Park S."/>
        </authorList>
    </citation>
    <scope>NUCLEOTIDE SEQUENCE [LARGE SCALE GENOMIC DNA]</scope>
    <source>
        <strain evidence="2 3">DGU11</strain>
    </source>
</reference>
<protein>
    <recommendedName>
        <fullName evidence="4">LysM domain-containing protein</fullName>
    </recommendedName>
</protein>
<keyword evidence="1" id="KW-0732">Signal</keyword>
<accession>A0ABU9HT33</accession>
<dbReference type="SUPFAM" id="SSF54106">
    <property type="entry name" value="LysM domain"/>
    <property type="match status" value="1"/>
</dbReference>
<sequence>MKRIFLMCLIFLGYGAMAQDVENDSGNIANIHDRSSEDVYVEEEAEPGAFFIDHKVMQGEQMAMISRKYMVAPGDIYLYNNDAVNGITKGMTIKIPLHKSKKKDLDGFIKELEKKNGATPQVAAPQKRMKIGVM</sequence>
<organism evidence="2 3">
    <name type="scientific">Flavobacterium arundinis</name>
    <dbReference type="NCBI Taxonomy" id="3139143"/>
    <lineage>
        <taxon>Bacteria</taxon>
        <taxon>Pseudomonadati</taxon>
        <taxon>Bacteroidota</taxon>
        <taxon>Flavobacteriia</taxon>
        <taxon>Flavobacteriales</taxon>
        <taxon>Flavobacteriaceae</taxon>
        <taxon>Flavobacterium</taxon>
    </lineage>
</organism>
<comment type="caution">
    <text evidence="2">The sequence shown here is derived from an EMBL/GenBank/DDBJ whole genome shotgun (WGS) entry which is preliminary data.</text>
</comment>
<evidence type="ECO:0000313" key="3">
    <source>
        <dbReference type="Proteomes" id="UP001464555"/>
    </source>
</evidence>
<feature type="signal peptide" evidence="1">
    <location>
        <begin position="1"/>
        <end position="18"/>
    </location>
</feature>
<dbReference type="InterPro" id="IPR018392">
    <property type="entry name" value="LysM"/>
</dbReference>
<evidence type="ECO:0000256" key="1">
    <source>
        <dbReference type="SAM" id="SignalP"/>
    </source>
</evidence>
<evidence type="ECO:0008006" key="4">
    <source>
        <dbReference type="Google" id="ProtNLM"/>
    </source>
</evidence>
<feature type="chain" id="PRO_5047142553" description="LysM domain-containing protein" evidence="1">
    <location>
        <begin position="19"/>
        <end position="134"/>
    </location>
</feature>